<accession>A0A1J5QZX8</accession>
<sequence>MNKPSFFDLAEADRRIVLERAEALTGIRRHMLEKDVCVCWTLRQLFNLPDARAHFIFKGGTSLSKVWKVIHRFSEDIDVSMSREWLGFVAERDPESAASRKQRTRLLDDLGAACAEKLRDDVVPSLRRAFSSQLDQSGYGPLSAQVRPT</sequence>
<dbReference type="EMBL" id="MLJW01000922">
    <property type="protein sequence ID" value="OIQ81461.1"/>
    <property type="molecule type" value="Genomic_DNA"/>
</dbReference>
<dbReference type="InterPro" id="IPR014942">
    <property type="entry name" value="AbiEii"/>
</dbReference>
<evidence type="ECO:0008006" key="2">
    <source>
        <dbReference type="Google" id="ProtNLM"/>
    </source>
</evidence>
<reference evidence="1" key="1">
    <citation type="submission" date="2016-10" db="EMBL/GenBank/DDBJ databases">
        <title>Sequence of Gallionella enrichment culture.</title>
        <authorList>
            <person name="Poehlein A."/>
            <person name="Muehling M."/>
            <person name="Daniel R."/>
        </authorList>
    </citation>
    <scope>NUCLEOTIDE SEQUENCE</scope>
</reference>
<dbReference type="AlphaFoldDB" id="A0A1J5QZX8"/>
<dbReference type="Gene3D" id="3.10.450.620">
    <property type="entry name" value="JHP933, nucleotidyltransferase-like core domain"/>
    <property type="match status" value="1"/>
</dbReference>
<protein>
    <recommendedName>
        <fullName evidence="2">Protein containing DUF1814</fullName>
    </recommendedName>
</protein>
<organism evidence="1">
    <name type="scientific">mine drainage metagenome</name>
    <dbReference type="NCBI Taxonomy" id="410659"/>
    <lineage>
        <taxon>unclassified sequences</taxon>
        <taxon>metagenomes</taxon>
        <taxon>ecological metagenomes</taxon>
    </lineage>
</organism>
<comment type="caution">
    <text evidence="1">The sequence shown here is derived from an EMBL/GenBank/DDBJ whole genome shotgun (WGS) entry which is preliminary data.</text>
</comment>
<name>A0A1J5QZX8_9ZZZZ</name>
<proteinExistence type="predicted"/>
<evidence type="ECO:0000313" key="1">
    <source>
        <dbReference type="EMBL" id="OIQ81461.1"/>
    </source>
</evidence>
<gene>
    <name evidence="1" type="ORF">GALL_367700</name>
</gene>
<dbReference type="Pfam" id="PF08843">
    <property type="entry name" value="AbiEii"/>
    <property type="match status" value="1"/>
</dbReference>